<gene>
    <name evidence="2" type="ORF">AVEN_220683_1</name>
</gene>
<evidence type="ECO:0000259" key="1">
    <source>
        <dbReference type="Pfam" id="PF13358"/>
    </source>
</evidence>
<reference evidence="2 3" key="1">
    <citation type="journal article" date="2019" name="Sci. Rep.">
        <title>Orb-weaving spider Araneus ventricosus genome elucidates the spidroin gene catalogue.</title>
        <authorList>
            <person name="Kono N."/>
            <person name="Nakamura H."/>
            <person name="Ohtoshi R."/>
            <person name="Moran D.A.P."/>
            <person name="Shinohara A."/>
            <person name="Yoshida Y."/>
            <person name="Fujiwara M."/>
            <person name="Mori M."/>
            <person name="Tomita M."/>
            <person name="Arakawa K."/>
        </authorList>
    </citation>
    <scope>NUCLEOTIDE SEQUENCE [LARGE SCALE GENOMIC DNA]</scope>
</reference>
<dbReference type="InterPro" id="IPR038717">
    <property type="entry name" value="Tc1-like_DDE_dom"/>
</dbReference>
<dbReference type="AlphaFoldDB" id="A0A4Y2NX11"/>
<proteinExistence type="predicted"/>
<protein>
    <recommendedName>
        <fullName evidence="1">Tc1-like transposase DDE domain-containing protein</fullName>
    </recommendedName>
</protein>
<name>A0A4Y2NX11_ARAVE</name>
<feature type="domain" description="Tc1-like transposase DDE" evidence="1">
    <location>
        <begin position="54"/>
        <end position="112"/>
    </location>
</feature>
<dbReference type="OrthoDB" id="106945at2759"/>
<dbReference type="Pfam" id="PF13358">
    <property type="entry name" value="DDE_3"/>
    <property type="match status" value="1"/>
</dbReference>
<sequence length="140" mass="16180">MFCDALGCFAYNGVVSIAFVSVELIHKHTKVSSQFIFSPNAEFLAGENWKYQQDNAPIHSNNSTKNWFQVNNEETLKSPAKFPDLNPIENLWRDIAKRVYANEGYFTSSIELKSTIEDEWHKTEPRTLSKTCFIHENKNM</sequence>
<organism evidence="2 3">
    <name type="scientific">Araneus ventricosus</name>
    <name type="common">Orbweaver spider</name>
    <name type="synonym">Epeira ventricosa</name>
    <dbReference type="NCBI Taxonomy" id="182803"/>
    <lineage>
        <taxon>Eukaryota</taxon>
        <taxon>Metazoa</taxon>
        <taxon>Ecdysozoa</taxon>
        <taxon>Arthropoda</taxon>
        <taxon>Chelicerata</taxon>
        <taxon>Arachnida</taxon>
        <taxon>Araneae</taxon>
        <taxon>Araneomorphae</taxon>
        <taxon>Entelegynae</taxon>
        <taxon>Araneoidea</taxon>
        <taxon>Araneidae</taxon>
        <taxon>Araneus</taxon>
    </lineage>
</organism>
<dbReference type="Gene3D" id="3.30.420.10">
    <property type="entry name" value="Ribonuclease H-like superfamily/Ribonuclease H"/>
    <property type="match status" value="1"/>
</dbReference>
<comment type="caution">
    <text evidence="2">The sequence shown here is derived from an EMBL/GenBank/DDBJ whole genome shotgun (WGS) entry which is preliminary data.</text>
</comment>
<evidence type="ECO:0000313" key="3">
    <source>
        <dbReference type="Proteomes" id="UP000499080"/>
    </source>
</evidence>
<evidence type="ECO:0000313" key="2">
    <source>
        <dbReference type="EMBL" id="GBN43821.1"/>
    </source>
</evidence>
<dbReference type="Proteomes" id="UP000499080">
    <property type="component" value="Unassembled WGS sequence"/>
</dbReference>
<accession>A0A4Y2NX11</accession>
<dbReference type="InterPro" id="IPR036397">
    <property type="entry name" value="RNaseH_sf"/>
</dbReference>
<dbReference type="EMBL" id="BGPR01211902">
    <property type="protein sequence ID" value="GBN43821.1"/>
    <property type="molecule type" value="Genomic_DNA"/>
</dbReference>
<keyword evidence="3" id="KW-1185">Reference proteome</keyword>
<dbReference type="GO" id="GO:0003676">
    <property type="term" value="F:nucleic acid binding"/>
    <property type="evidence" value="ECO:0007669"/>
    <property type="project" value="InterPro"/>
</dbReference>